<dbReference type="EMBL" id="SRLO01001832">
    <property type="protein sequence ID" value="TNN35086.1"/>
    <property type="molecule type" value="Genomic_DNA"/>
</dbReference>
<organism evidence="1 2">
    <name type="scientific">Liparis tanakae</name>
    <name type="common">Tanaka's snailfish</name>
    <dbReference type="NCBI Taxonomy" id="230148"/>
    <lineage>
        <taxon>Eukaryota</taxon>
        <taxon>Metazoa</taxon>
        <taxon>Chordata</taxon>
        <taxon>Craniata</taxon>
        <taxon>Vertebrata</taxon>
        <taxon>Euteleostomi</taxon>
        <taxon>Actinopterygii</taxon>
        <taxon>Neopterygii</taxon>
        <taxon>Teleostei</taxon>
        <taxon>Neoteleostei</taxon>
        <taxon>Acanthomorphata</taxon>
        <taxon>Eupercaria</taxon>
        <taxon>Perciformes</taxon>
        <taxon>Cottioidei</taxon>
        <taxon>Cottales</taxon>
        <taxon>Liparidae</taxon>
        <taxon>Liparis</taxon>
    </lineage>
</organism>
<gene>
    <name evidence="1" type="ORF">EYF80_054750</name>
</gene>
<protein>
    <submittedName>
        <fullName evidence="1">Uncharacterized protein</fullName>
    </submittedName>
</protein>
<dbReference type="AlphaFoldDB" id="A0A4Z2F1K9"/>
<keyword evidence="2" id="KW-1185">Reference proteome</keyword>
<reference evidence="1 2" key="1">
    <citation type="submission" date="2019-03" db="EMBL/GenBank/DDBJ databases">
        <title>First draft genome of Liparis tanakae, snailfish: a comprehensive survey of snailfish specific genes.</title>
        <authorList>
            <person name="Kim W."/>
            <person name="Song I."/>
            <person name="Jeong J.-H."/>
            <person name="Kim D."/>
            <person name="Kim S."/>
            <person name="Ryu S."/>
            <person name="Song J.Y."/>
            <person name="Lee S.K."/>
        </authorList>
    </citation>
    <scope>NUCLEOTIDE SEQUENCE [LARGE SCALE GENOMIC DNA]</scope>
    <source>
        <tissue evidence="1">Muscle</tissue>
    </source>
</reference>
<accession>A0A4Z2F1K9</accession>
<name>A0A4Z2F1K9_9TELE</name>
<proteinExistence type="predicted"/>
<comment type="caution">
    <text evidence="1">The sequence shown here is derived from an EMBL/GenBank/DDBJ whole genome shotgun (WGS) entry which is preliminary data.</text>
</comment>
<evidence type="ECO:0000313" key="2">
    <source>
        <dbReference type="Proteomes" id="UP000314294"/>
    </source>
</evidence>
<sequence>MLGLLHILLTRSDSALRHLDVSTPSCRRGSEPEAEFVKHGSITAAEKTASRWEEVEKQSFRVKGLERYCTQDVLTSITRSRTDVKENSQDRRVPTGYSDLVVVQDGQSFHSFSFTVELQQTGQRLSAGCWEEEEGEEEEEKGEERKRHFQPLRKSLPTFSPCPPHLVQLVLAQGGRGVIEVQDGGGRLDDVPRARRAAEAIVPAQAEVLVAAAAVRQLEHLAGDHRLLLGHTGRRQKRLKTQPQFILAGWRPLAMATALEAVWPGKEG</sequence>
<evidence type="ECO:0000313" key="1">
    <source>
        <dbReference type="EMBL" id="TNN35086.1"/>
    </source>
</evidence>
<dbReference type="Proteomes" id="UP000314294">
    <property type="component" value="Unassembled WGS sequence"/>
</dbReference>